<protein>
    <recommendedName>
        <fullName evidence="3">HEPN domain-containing protein</fullName>
    </recommendedName>
</protein>
<dbReference type="OrthoDB" id="9966644at2"/>
<dbReference type="Proteomes" id="UP000316781">
    <property type="component" value="Unassembled WGS sequence"/>
</dbReference>
<proteinExistence type="predicted"/>
<organism evidence="1 2">
    <name type="scientific">Methylosinus sporium</name>
    <dbReference type="NCBI Taxonomy" id="428"/>
    <lineage>
        <taxon>Bacteria</taxon>
        <taxon>Pseudomonadati</taxon>
        <taxon>Pseudomonadota</taxon>
        <taxon>Alphaproteobacteria</taxon>
        <taxon>Hyphomicrobiales</taxon>
        <taxon>Methylocystaceae</taxon>
        <taxon>Methylosinus</taxon>
    </lineage>
</organism>
<accession>A0A549T8K9</accession>
<reference evidence="1 2" key="1">
    <citation type="submission" date="2019-07" db="EMBL/GenBank/DDBJ databases">
        <title>Ln-dependent methylotrophs.</title>
        <authorList>
            <person name="Tani A."/>
        </authorList>
    </citation>
    <scope>NUCLEOTIDE SEQUENCE [LARGE SCALE GENOMIC DNA]</scope>
    <source>
        <strain evidence="1 2">SM89A</strain>
    </source>
</reference>
<dbReference type="RefSeq" id="WP_142861413.1">
    <property type="nucleotide sequence ID" value="NZ_BGJY01000003.1"/>
</dbReference>
<evidence type="ECO:0000313" key="1">
    <source>
        <dbReference type="EMBL" id="TRL38195.1"/>
    </source>
</evidence>
<evidence type="ECO:0000313" key="2">
    <source>
        <dbReference type="Proteomes" id="UP000316781"/>
    </source>
</evidence>
<sequence length="146" mass="16128">MKPPIFSPPAAGSKPQQYMHLARMFREAALGLPAYRNNDVNWPTYALLLHATELVLKAFCDHAVANGMPNARAPNHDLKGWYAIALQHGLPADQHVAEGIDILAELHSSHYARYPDNRRASIPDISIIASDVVDRLISIVTARISE</sequence>
<comment type="caution">
    <text evidence="1">The sequence shown here is derived from an EMBL/GenBank/DDBJ whole genome shotgun (WGS) entry which is preliminary data.</text>
</comment>
<gene>
    <name evidence="1" type="ORF">FM996_00825</name>
</gene>
<dbReference type="AlphaFoldDB" id="A0A549T8K9"/>
<name>A0A549T8K9_METSR</name>
<evidence type="ECO:0008006" key="3">
    <source>
        <dbReference type="Google" id="ProtNLM"/>
    </source>
</evidence>
<dbReference type="EMBL" id="VJMF01000004">
    <property type="protein sequence ID" value="TRL38195.1"/>
    <property type="molecule type" value="Genomic_DNA"/>
</dbReference>